<dbReference type="EMBL" id="VFQX01000016">
    <property type="protein sequence ID" value="KAF0981105.1"/>
    <property type="molecule type" value="Genomic_DNA"/>
</dbReference>
<evidence type="ECO:0000313" key="2">
    <source>
        <dbReference type="Proteomes" id="UP000444721"/>
    </source>
</evidence>
<accession>A0A6A5C6I9</accession>
<dbReference type="Pfam" id="PF18188">
    <property type="entry name" value="PPL4"/>
    <property type="match status" value="1"/>
</dbReference>
<reference evidence="1 2" key="1">
    <citation type="journal article" date="2019" name="Sci. Rep.">
        <title>Nanopore sequencing improves the draft genome of the human pathogenic amoeba Naegleria fowleri.</title>
        <authorList>
            <person name="Liechti N."/>
            <person name="Schurch N."/>
            <person name="Bruggmann R."/>
            <person name="Wittwer M."/>
        </authorList>
    </citation>
    <scope>NUCLEOTIDE SEQUENCE [LARGE SCALE GENOMIC DNA]</scope>
    <source>
        <strain evidence="1 2">ATCC 30894</strain>
    </source>
</reference>
<dbReference type="OrthoDB" id="10257495at2759"/>
<dbReference type="RefSeq" id="XP_044565818.1">
    <property type="nucleotide sequence ID" value="XM_044703462.1"/>
</dbReference>
<sequence>MNKQASSSGVNTTRNTSRFVPSLSDNVKLAKKVQELSYTPSDVLEEWLFDHSVVGDQNLLFKNPTHISQRGACYHISGIQSQKTFEEYIKVWSEAITKKQTFYMEEIRPFNNFKLYLDLDFKLKENTAFNLSKSPWLKYLMQFTMEFFSSRNKSDFSCCITYCNGPYASDTTTPDCKYKSGFRLYFSGIRVQNNEEFSLYLSKLIEYLEQNHCTQYPNKAQNWHVTDIVDTTCAKYPRCRMFGSEKLRNGKDLSRQYKFYGCFNEQGELDTTETELNKKSLYRLLASVSQFSAFLV</sequence>
<protein>
    <submittedName>
        <fullName evidence="1">Uncharacterized protein</fullName>
    </submittedName>
</protein>
<gene>
    <name evidence="1" type="ORF">FDP41_012893</name>
</gene>
<organism evidence="1 2">
    <name type="scientific">Naegleria fowleri</name>
    <name type="common">Brain eating amoeba</name>
    <dbReference type="NCBI Taxonomy" id="5763"/>
    <lineage>
        <taxon>Eukaryota</taxon>
        <taxon>Discoba</taxon>
        <taxon>Heterolobosea</taxon>
        <taxon>Tetramitia</taxon>
        <taxon>Eutetramitia</taxon>
        <taxon>Vahlkampfiidae</taxon>
        <taxon>Naegleria</taxon>
    </lineage>
</organism>
<proteinExistence type="predicted"/>
<dbReference type="GeneID" id="68120108"/>
<dbReference type="InterPro" id="IPR040562">
    <property type="entry name" value="PPL4"/>
</dbReference>
<evidence type="ECO:0000313" key="1">
    <source>
        <dbReference type="EMBL" id="KAF0981105.1"/>
    </source>
</evidence>
<dbReference type="AlphaFoldDB" id="A0A6A5C6I9"/>
<dbReference type="VEuPathDB" id="AmoebaDB:NfTy_079550"/>
<dbReference type="OMA" id="KYPRCRM"/>
<dbReference type="VEuPathDB" id="AmoebaDB:FDP41_012893"/>
<name>A0A6A5C6I9_NAEFO</name>
<dbReference type="VEuPathDB" id="AmoebaDB:NF0098260"/>
<keyword evidence="2" id="KW-1185">Reference proteome</keyword>
<comment type="caution">
    <text evidence="1">The sequence shown here is derived from an EMBL/GenBank/DDBJ whole genome shotgun (WGS) entry which is preliminary data.</text>
</comment>
<dbReference type="Proteomes" id="UP000444721">
    <property type="component" value="Unassembled WGS sequence"/>
</dbReference>